<dbReference type="NCBIfam" id="TIGR00254">
    <property type="entry name" value="GGDEF"/>
    <property type="match status" value="1"/>
</dbReference>
<reference evidence="3 4" key="1">
    <citation type="submission" date="2021-05" db="EMBL/GenBank/DDBJ databases">
        <title>Kineosporia and Streptomyces sp. nov. two new marine actinobacteria isolated from Coral.</title>
        <authorList>
            <person name="Buangrab K."/>
            <person name="Sutthacheep M."/>
            <person name="Yeemin T."/>
            <person name="Harunari E."/>
            <person name="Igarashi Y."/>
            <person name="Kanchanasin P."/>
            <person name="Tanasupawat S."/>
            <person name="Phongsopitanun W."/>
        </authorList>
    </citation>
    <scope>NUCLEOTIDE SEQUENCE [LARGE SCALE GENOMIC DNA]</scope>
    <source>
        <strain evidence="3 4">J2-2</strain>
    </source>
</reference>
<dbReference type="PANTHER" id="PTHR46663:SF2">
    <property type="entry name" value="GGDEF DOMAIN-CONTAINING PROTEIN"/>
    <property type="match status" value="1"/>
</dbReference>
<dbReference type="SUPFAM" id="SSF55073">
    <property type="entry name" value="Nucleotide cyclase"/>
    <property type="match status" value="1"/>
</dbReference>
<feature type="domain" description="GGDEF" evidence="2">
    <location>
        <begin position="70"/>
        <end position="205"/>
    </location>
</feature>
<dbReference type="InterPro" id="IPR000160">
    <property type="entry name" value="GGDEF_dom"/>
</dbReference>
<dbReference type="Gene3D" id="3.30.70.270">
    <property type="match status" value="1"/>
</dbReference>
<evidence type="ECO:0000313" key="4">
    <source>
        <dbReference type="Proteomes" id="UP001197247"/>
    </source>
</evidence>
<dbReference type="CDD" id="cd01949">
    <property type="entry name" value="GGDEF"/>
    <property type="match status" value="1"/>
</dbReference>
<keyword evidence="4" id="KW-1185">Reference proteome</keyword>
<accession>A0ABS5TPD5</accession>
<evidence type="ECO:0000259" key="2">
    <source>
        <dbReference type="PROSITE" id="PS50887"/>
    </source>
</evidence>
<evidence type="ECO:0000313" key="3">
    <source>
        <dbReference type="EMBL" id="MBT0772968.1"/>
    </source>
</evidence>
<feature type="region of interest" description="Disordered" evidence="1">
    <location>
        <begin position="230"/>
        <end position="259"/>
    </location>
</feature>
<evidence type="ECO:0000256" key="1">
    <source>
        <dbReference type="SAM" id="MobiDB-lite"/>
    </source>
</evidence>
<dbReference type="SMART" id="SM00267">
    <property type="entry name" value="GGDEF"/>
    <property type="match status" value="1"/>
</dbReference>
<dbReference type="EMBL" id="JAHBAY010000014">
    <property type="protein sequence ID" value="MBT0772968.1"/>
    <property type="molecule type" value="Genomic_DNA"/>
</dbReference>
<comment type="caution">
    <text evidence="3">The sequence shown here is derived from an EMBL/GenBank/DDBJ whole genome shotgun (WGS) entry which is preliminary data.</text>
</comment>
<dbReference type="PROSITE" id="PS50887">
    <property type="entry name" value="GGDEF"/>
    <property type="match status" value="1"/>
</dbReference>
<dbReference type="PANTHER" id="PTHR46663">
    <property type="entry name" value="DIGUANYLATE CYCLASE DGCT-RELATED"/>
    <property type="match status" value="1"/>
</dbReference>
<organism evidence="3 4">
    <name type="scientific">Kineosporia corallincola</name>
    <dbReference type="NCBI Taxonomy" id="2835133"/>
    <lineage>
        <taxon>Bacteria</taxon>
        <taxon>Bacillati</taxon>
        <taxon>Actinomycetota</taxon>
        <taxon>Actinomycetes</taxon>
        <taxon>Kineosporiales</taxon>
        <taxon>Kineosporiaceae</taxon>
        <taxon>Kineosporia</taxon>
    </lineage>
</organism>
<dbReference type="RefSeq" id="WP_214159505.1">
    <property type="nucleotide sequence ID" value="NZ_JAHBAY010000014.1"/>
</dbReference>
<dbReference type="Pfam" id="PF00990">
    <property type="entry name" value="GGDEF"/>
    <property type="match status" value="1"/>
</dbReference>
<dbReference type="InterPro" id="IPR052163">
    <property type="entry name" value="DGC-Regulatory_Protein"/>
</dbReference>
<sequence length="259" mass="28107">MKLTTPNHQPWTTKTLAALTGLLLLALHRVRTRTLRAHIARARSLAHRDPLTGLGNRAALHEALVVPRRGRTVLGLLDLDGFKPVNDEHGHQAGDRVLQIVSARLQAATAGQGRVFRIGGDEFVVLWLDFVPPPGVWTYRVADLLLARVTSTPVQIAGHRIPVAASLGLIMDDGHLTAGQLLRRADLAMYEAKKFPGSKAVLHSAFRVSGCQGHRHACYPAGRIREALTGTAADSRVGDTRDSSGPDRRSGGRRARPTR</sequence>
<proteinExistence type="predicted"/>
<feature type="compositionally biased region" description="Basic and acidic residues" evidence="1">
    <location>
        <begin position="236"/>
        <end position="250"/>
    </location>
</feature>
<gene>
    <name evidence="3" type="ORF">KIH74_28755</name>
</gene>
<dbReference type="InterPro" id="IPR043128">
    <property type="entry name" value="Rev_trsase/Diguanyl_cyclase"/>
</dbReference>
<dbReference type="InterPro" id="IPR029787">
    <property type="entry name" value="Nucleotide_cyclase"/>
</dbReference>
<protein>
    <submittedName>
        <fullName evidence="3">GGDEF domain-containing protein</fullName>
    </submittedName>
</protein>
<name>A0ABS5TPD5_9ACTN</name>
<dbReference type="Proteomes" id="UP001197247">
    <property type="component" value="Unassembled WGS sequence"/>
</dbReference>